<dbReference type="EMBL" id="RQFT01000008">
    <property type="protein sequence ID" value="TGL06481.1"/>
    <property type="molecule type" value="Genomic_DNA"/>
</dbReference>
<organism evidence="2 3">
    <name type="scientific">Leptospira bouyouniensis</name>
    <dbReference type="NCBI Taxonomy" id="2484911"/>
    <lineage>
        <taxon>Bacteria</taxon>
        <taxon>Pseudomonadati</taxon>
        <taxon>Spirochaetota</taxon>
        <taxon>Spirochaetia</taxon>
        <taxon>Leptospirales</taxon>
        <taxon>Leptospiraceae</taxon>
        <taxon>Leptospira</taxon>
    </lineage>
</organism>
<evidence type="ECO:0000256" key="1">
    <source>
        <dbReference type="SAM" id="Phobius"/>
    </source>
</evidence>
<keyword evidence="1" id="KW-1133">Transmembrane helix</keyword>
<evidence type="ECO:0000313" key="2">
    <source>
        <dbReference type="EMBL" id="TGL06481.1"/>
    </source>
</evidence>
<reference evidence="2 3" key="1">
    <citation type="journal article" date="2019" name="PLoS Negl. Trop. Dis.">
        <title>Revisiting the worldwide diversity of Leptospira species in the environment.</title>
        <authorList>
            <person name="Vincent A.T."/>
            <person name="Schiettekatte O."/>
            <person name="Bourhy P."/>
            <person name="Veyrier F.J."/>
            <person name="Picardeau M."/>
        </authorList>
    </citation>
    <scope>NUCLEOTIDE SEQUENCE [LARGE SCALE GENOMIC DNA]</scope>
    <source>
        <strain evidence="2 3">201800273</strain>
    </source>
</reference>
<protein>
    <submittedName>
        <fullName evidence="2">Uncharacterized protein</fullName>
    </submittedName>
</protein>
<sequence length="74" mass="8746">MTEIVKSLSKDFSVKDFLYVMSLGISFVFQYLTMYRDHEVRIVVLETQMFALGKVMEEVRLDVKTLLQRKQEGH</sequence>
<dbReference type="AlphaFoldDB" id="A0A7I0HS28"/>
<feature type="transmembrane region" description="Helical" evidence="1">
    <location>
        <begin position="17"/>
        <end position="35"/>
    </location>
</feature>
<accession>A0A7I0HS28</accession>
<keyword evidence="1" id="KW-0472">Membrane</keyword>
<keyword evidence="1" id="KW-0812">Transmembrane</keyword>
<dbReference type="RefSeq" id="WP_135770826.1">
    <property type="nucleotide sequence ID" value="NZ_RQFT01000008.1"/>
</dbReference>
<proteinExistence type="predicted"/>
<gene>
    <name evidence="2" type="ORF">EHQ43_08700</name>
</gene>
<comment type="caution">
    <text evidence="2">The sequence shown here is derived from an EMBL/GenBank/DDBJ whole genome shotgun (WGS) entry which is preliminary data.</text>
</comment>
<evidence type="ECO:0000313" key="3">
    <source>
        <dbReference type="Proteomes" id="UP000297641"/>
    </source>
</evidence>
<dbReference type="Proteomes" id="UP000297641">
    <property type="component" value="Unassembled WGS sequence"/>
</dbReference>
<name>A0A7I0HS28_9LEPT</name>